<sequence>MNESSSEEELRRLRAALRASQSDVQKLGKRNDQLEKELRTANRKLGGAWEQLDAIRHSTSWKMTAPVRLVKTAIRKGLGR</sequence>
<protein>
    <submittedName>
        <fullName evidence="2">Methyltransferase</fullName>
    </submittedName>
</protein>
<feature type="coiled-coil region" evidence="1">
    <location>
        <begin position="10"/>
        <end position="44"/>
    </location>
</feature>
<evidence type="ECO:0000313" key="2">
    <source>
        <dbReference type="EMBL" id="OAP86474.1"/>
    </source>
</evidence>
<reference evidence="2 3" key="1">
    <citation type="submission" date="2016-04" db="EMBL/GenBank/DDBJ databases">
        <title>Peptidophaga gingivicola gen. nov., sp. nov., isolated from human subgingival plaque.</title>
        <authorList>
            <person name="Beall C.J."/>
            <person name="Mokrzan E.M."/>
            <person name="Griffen A.L."/>
            <person name="Leys E.J."/>
        </authorList>
    </citation>
    <scope>NUCLEOTIDE SEQUENCE [LARGE SCALE GENOMIC DNA]</scope>
    <source>
        <strain evidence="2 3">BA112</strain>
    </source>
</reference>
<dbReference type="EMBL" id="LVZK01000001">
    <property type="protein sequence ID" value="OAP86474.1"/>
    <property type="molecule type" value="Genomic_DNA"/>
</dbReference>
<keyword evidence="3" id="KW-1185">Reference proteome</keyword>
<organism evidence="2 3">
    <name type="scientific">Peptidiphaga gingivicola</name>
    <dbReference type="NCBI Taxonomy" id="2741497"/>
    <lineage>
        <taxon>Bacteria</taxon>
        <taxon>Bacillati</taxon>
        <taxon>Actinomycetota</taxon>
        <taxon>Actinomycetes</taxon>
        <taxon>Actinomycetales</taxon>
        <taxon>Actinomycetaceae</taxon>
        <taxon>Peptidiphaga</taxon>
    </lineage>
</organism>
<gene>
    <name evidence="2" type="ORF">A4H34_04890</name>
</gene>
<dbReference type="RefSeq" id="WP_009199324.1">
    <property type="nucleotide sequence ID" value="NZ_LVZK01000001.1"/>
</dbReference>
<keyword evidence="1" id="KW-0175">Coiled coil</keyword>
<evidence type="ECO:0000313" key="3">
    <source>
        <dbReference type="Proteomes" id="UP000078368"/>
    </source>
</evidence>
<evidence type="ECO:0000256" key="1">
    <source>
        <dbReference type="SAM" id="Coils"/>
    </source>
</evidence>
<dbReference type="OrthoDB" id="3260946at2"/>
<dbReference type="STRING" id="1823756.A4H34_04890"/>
<dbReference type="GO" id="GO:0008168">
    <property type="term" value="F:methyltransferase activity"/>
    <property type="evidence" value="ECO:0007669"/>
    <property type="project" value="UniProtKB-KW"/>
</dbReference>
<keyword evidence="2" id="KW-0489">Methyltransferase</keyword>
<keyword evidence="2" id="KW-0808">Transferase</keyword>
<dbReference type="Proteomes" id="UP000078368">
    <property type="component" value="Unassembled WGS sequence"/>
</dbReference>
<comment type="caution">
    <text evidence="2">The sequence shown here is derived from an EMBL/GenBank/DDBJ whole genome shotgun (WGS) entry which is preliminary data.</text>
</comment>
<accession>A0A179B605</accession>
<name>A0A179B605_9ACTO</name>
<proteinExistence type="predicted"/>
<dbReference type="AlphaFoldDB" id="A0A179B605"/>
<dbReference type="GO" id="GO:0032259">
    <property type="term" value="P:methylation"/>
    <property type="evidence" value="ECO:0007669"/>
    <property type="project" value="UniProtKB-KW"/>
</dbReference>